<keyword evidence="11" id="KW-1185">Reference proteome</keyword>
<evidence type="ECO:0000256" key="5">
    <source>
        <dbReference type="ARBA" id="ARBA00022840"/>
    </source>
</evidence>
<keyword evidence="6" id="KW-1278">Translocase</keyword>
<evidence type="ECO:0000313" key="10">
    <source>
        <dbReference type="EMBL" id="QSX07524.1"/>
    </source>
</evidence>
<dbReference type="InterPro" id="IPR050086">
    <property type="entry name" value="MetN_ABC_transporter-like"/>
</dbReference>
<sequence length="235" mass="25939">MIKIENITKIYSNQAGDFLALENVSLNVDKGDIYGVIGLSGAGKSTLVRCINLLERPTEGKVYIDGEEITAMGEDQLRKTRQSLGMIFQDFNLLMQRSVTDNIRFPLEIAKVNKKDAENRVAELLELVGLQDKANSYPAQLSGGQKQRVAIARALANHPKVLLCDEATSALDPVTTLSILKLLKDINEKLGVTIIIITHEMKVVETICNKVAVIESAKIVKDGWTKDIIHHFGEV</sequence>
<dbReference type="CDD" id="cd03258">
    <property type="entry name" value="ABC_MetN_methionine_transporter"/>
    <property type="match status" value="1"/>
</dbReference>
<reference evidence="10" key="1">
    <citation type="submission" date="2021-03" db="EMBL/GenBank/DDBJ databases">
        <title>Alkalibacter marinus sp. nov., isolated from tidal flat sediment.</title>
        <authorList>
            <person name="Namirimu T."/>
            <person name="Yang J.-A."/>
            <person name="Yang S.-H."/>
            <person name="Kim Y.-J."/>
            <person name="Kwon K.K."/>
        </authorList>
    </citation>
    <scope>NUCLEOTIDE SEQUENCE</scope>
    <source>
        <strain evidence="10">ES005</strain>
    </source>
</reference>
<evidence type="ECO:0000256" key="3">
    <source>
        <dbReference type="ARBA" id="ARBA00022475"/>
    </source>
</evidence>
<dbReference type="PROSITE" id="PS00211">
    <property type="entry name" value="ABC_TRANSPORTER_1"/>
    <property type="match status" value="1"/>
</dbReference>
<feature type="domain" description="ABC transporter" evidence="9">
    <location>
        <begin position="2"/>
        <end position="235"/>
    </location>
</feature>
<dbReference type="AlphaFoldDB" id="A0A975AHD9"/>
<dbReference type="SMART" id="SM00382">
    <property type="entry name" value="AAA"/>
    <property type="match status" value="1"/>
</dbReference>
<dbReference type="GO" id="GO:0006865">
    <property type="term" value="P:amino acid transport"/>
    <property type="evidence" value="ECO:0007669"/>
    <property type="project" value="UniProtKB-KW"/>
</dbReference>
<keyword evidence="5 10" id="KW-0067">ATP-binding</keyword>
<dbReference type="FunFam" id="3.40.50.300:FF:000056">
    <property type="entry name" value="Cell division ATP-binding protein FtsE"/>
    <property type="match status" value="1"/>
</dbReference>
<dbReference type="InterPro" id="IPR041701">
    <property type="entry name" value="MetN_ABC"/>
</dbReference>
<evidence type="ECO:0000259" key="9">
    <source>
        <dbReference type="PROSITE" id="PS50893"/>
    </source>
</evidence>
<dbReference type="InterPro" id="IPR003439">
    <property type="entry name" value="ABC_transporter-like_ATP-bd"/>
</dbReference>
<evidence type="ECO:0000256" key="8">
    <source>
        <dbReference type="ARBA" id="ARBA00023136"/>
    </source>
</evidence>
<keyword evidence="7" id="KW-0029">Amino-acid transport</keyword>
<organism evidence="10 11">
    <name type="scientific">Alkalibacter rhizosphaerae</name>
    <dbReference type="NCBI Taxonomy" id="2815577"/>
    <lineage>
        <taxon>Bacteria</taxon>
        <taxon>Bacillati</taxon>
        <taxon>Bacillota</taxon>
        <taxon>Clostridia</taxon>
        <taxon>Eubacteriales</taxon>
        <taxon>Eubacteriaceae</taxon>
        <taxon>Alkalibacter</taxon>
    </lineage>
</organism>
<evidence type="ECO:0000256" key="6">
    <source>
        <dbReference type="ARBA" id="ARBA00022967"/>
    </source>
</evidence>
<accession>A0A975AHD9</accession>
<evidence type="ECO:0000313" key="11">
    <source>
        <dbReference type="Proteomes" id="UP000663499"/>
    </source>
</evidence>
<dbReference type="InterPro" id="IPR027417">
    <property type="entry name" value="P-loop_NTPase"/>
</dbReference>
<evidence type="ECO:0000256" key="2">
    <source>
        <dbReference type="ARBA" id="ARBA00022448"/>
    </source>
</evidence>
<gene>
    <name evidence="10" type="ORF">J0B03_06680</name>
</gene>
<dbReference type="KEGG" id="alka:J0B03_06680"/>
<dbReference type="InterPro" id="IPR003593">
    <property type="entry name" value="AAA+_ATPase"/>
</dbReference>
<keyword evidence="2" id="KW-0813">Transport</keyword>
<dbReference type="EMBL" id="CP071444">
    <property type="protein sequence ID" value="QSX07524.1"/>
    <property type="molecule type" value="Genomic_DNA"/>
</dbReference>
<protein>
    <submittedName>
        <fullName evidence="10">ATP-binding cassette domain-containing protein</fullName>
    </submittedName>
</protein>
<evidence type="ECO:0000256" key="1">
    <source>
        <dbReference type="ARBA" id="ARBA00005417"/>
    </source>
</evidence>
<dbReference type="PANTHER" id="PTHR43166:SF30">
    <property type="entry name" value="METHIONINE IMPORT ATP-BINDING PROTEIN METN"/>
    <property type="match status" value="1"/>
</dbReference>
<keyword evidence="4" id="KW-0547">Nucleotide-binding</keyword>
<dbReference type="SUPFAM" id="SSF52540">
    <property type="entry name" value="P-loop containing nucleoside triphosphate hydrolases"/>
    <property type="match status" value="1"/>
</dbReference>
<keyword evidence="8" id="KW-0472">Membrane</keyword>
<dbReference type="PROSITE" id="PS50893">
    <property type="entry name" value="ABC_TRANSPORTER_2"/>
    <property type="match status" value="1"/>
</dbReference>
<dbReference type="GO" id="GO:0005886">
    <property type="term" value="C:plasma membrane"/>
    <property type="evidence" value="ECO:0007669"/>
    <property type="project" value="UniProtKB-ARBA"/>
</dbReference>
<dbReference type="InterPro" id="IPR017871">
    <property type="entry name" value="ABC_transporter-like_CS"/>
</dbReference>
<dbReference type="PANTHER" id="PTHR43166">
    <property type="entry name" value="AMINO ACID IMPORT ATP-BINDING PROTEIN"/>
    <property type="match status" value="1"/>
</dbReference>
<name>A0A975AHD9_9FIRM</name>
<dbReference type="Gene3D" id="3.40.50.300">
    <property type="entry name" value="P-loop containing nucleotide triphosphate hydrolases"/>
    <property type="match status" value="1"/>
</dbReference>
<comment type="similarity">
    <text evidence="1">Belongs to the ABC transporter superfamily.</text>
</comment>
<keyword evidence="3" id="KW-1003">Cell membrane</keyword>
<dbReference type="GO" id="GO:0005524">
    <property type="term" value="F:ATP binding"/>
    <property type="evidence" value="ECO:0007669"/>
    <property type="project" value="UniProtKB-KW"/>
</dbReference>
<dbReference type="Pfam" id="PF00005">
    <property type="entry name" value="ABC_tran"/>
    <property type="match status" value="1"/>
</dbReference>
<evidence type="ECO:0000256" key="7">
    <source>
        <dbReference type="ARBA" id="ARBA00022970"/>
    </source>
</evidence>
<dbReference type="GO" id="GO:0016887">
    <property type="term" value="F:ATP hydrolysis activity"/>
    <property type="evidence" value="ECO:0007669"/>
    <property type="project" value="InterPro"/>
</dbReference>
<proteinExistence type="inferred from homology"/>
<dbReference type="Proteomes" id="UP000663499">
    <property type="component" value="Chromosome"/>
</dbReference>
<evidence type="ECO:0000256" key="4">
    <source>
        <dbReference type="ARBA" id="ARBA00022741"/>
    </source>
</evidence>